<accession>A0A8X8XSC2</accession>
<keyword evidence="4 7" id="KW-1133">Transmembrane helix</keyword>
<reference evidence="9" key="2">
    <citation type="submission" date="2020-08" db="EMBL/GenBank/DDBJ databases">
        <title>Plant Genome Project.</title>
        <authorList>
            <person name="Zhang R.-G."/>
        </authorList>
    </citation>
    <scope>NUCLEOTIDE SEQUENCE</scope>
    <source>
        <strain evidence="9">Huo1</strain>
        <tissue evidence="9">Leaf</tissue>
    </source>
</reference>
<dbReference type="PANTHER" id="PTHR24186:SF37">
    <property type="entry name" value="PGG DOMAIN-CONTAINING PROTEIN"/>
    <property type="match status" value="1"/>
</dbReference>
<feature type="transmembrane region" description="Helical" evidence="7">
    <location>
        <begin position="43"/>
        <end position="63"/>
    </location>
</feature>
<evidence type="ECO:0000256" key="1">
    <source>
        <dbReference type="ARBA" id="ARBA00004141"/>
    </source>
</evidence>
<evidence type="ECO:0000256" key="6">
    <source>
        <dbReference type="ARBA" id="ARBA00023136"/>
    </source>
</evidence>
<evidence type="ECO:0000313" key="9">
    <source>
        <dbReference type="EMBL" id="KAG6417078.1"/>
    </source>
</evidence>
<dbReference type="InterPro" id="IPR026961">
    <property type="entry name" value="PGG_dom"/>
</dbReference>
<keyword evidence="2 7" id="KW-0812">Transmembrane</keyword>
<sequence length="228" mass="25249">MSKTPLEILDENPPSTSSRYSEIRRILSSVKDPSSSNSVYPQLTDAIMVVAVLIATVAFQTTVNPPGGVYQDDMLPHKAGDAIMAHTHPTIFNYLMTSNTIAFIASLITIFLMVTGLPLVYNSFYVIAMFAGALSMSSIAWSYGASKMAITPNTEGKPLDTTDATIYMVFICVMCAVIIPCTKVKRLYFYWKAKPQRKEGLTSGAWGQRVLYRIFRCLEGCGCLRRNR</sequence>
<keyword evidence="5" id="KW-0040">ANK repeat</keyword>
<evidence type="ECO:0000256" key="7">
    <source>
        <dbReference type="SAM" id="Phobius"/>
    </source>
</evidence>
<dbReference type="Proteomes" id="UP000298416">
    <property type="component" value="Unassembled WGS sequence"/>
</dbReference>
<dbReference type="PANTHER" id="PTHR24186">
    <property type="entry name" value="PROTEIN PHOSPHATASE 1 REGULATORY SUBUNIT"/>
    <property type="match status" value="1"/>
</dbReference>
<feature type="transmembrane region" description="Helical" evidence="7">
    <location>
        <begin position="164"/>
        <end position="182"/>
    </location>
</feature>
<dbReference type="Pfam" id="PF13962">
    <property type="entry name" value="PGG"/>
    <property type="match status" value="1"/>
</dbReference>
<feature type="domain" description="PGG" evidence="8">
    <location>
        <begin position="43"/>
        <end position="147"/>
    </location>
</feature>
<evidence type="ECO:0000256" key="4">
    <source>
        <dbReference type="ARBA" id="ARBA00022989"/>
    </source>
</evidence>
<protein>
    <recommendedName>
        <fullName evidence="8">PGG domain-containing protein</fullName>
    </recommendedName>
</protein>
<evidence type="ECO:0000313" key="10">
    <source>
        <dbReference type="Proteomes" id="UP000298416"/>
    </source>
</evidence>
<comment type="subcellular location">
    <subcellularLocation>
        <location evidence="1">Membrane</location>
        <topology evidence="1">Multi-pass membrane protein</topology>
    </subcellularLocation>
</comment>
<dbReference type="EMBL" id="PNBA02000007">
    <property type="protein sequence ID" value="KAG6417078.1"/>
    <property type="molecule type" value="Genomic_DNA"/>
</dbReference>
<evidence type="ECO:0000256" key="5">
    <source>
        <dbReference type="ARBA" id="ARBA00023043"/>
    </source>
</evidence>
<evidence type="ECO:0000256" key="3">
    <source>
        <dbReference type="ARBA" id="ARBA00022737"/>
    </source>
</evidence>
<feature type="transmembrane region" description="Helical" evidence="7">
    <location>
        <begin position="91"/>
        <end position="112"/>
    </location>
</feature>
<reference evidence="9" key="1">
    <citation type="submission" date="2018-01" db="EMBL/GenBank/DDBJ databases">
        <authorList>
            <person name="Mao J.F."/>
        </authorList>
    </citation>
    <scope>NUCLEOTIDE SEQUENCE</scope>
    <source>
        <strain evidence="9">Huo1</strain>
        <tissue evidence="9">Leaf</tissue>
    </source>
</reference>
<evidence type="ECO:0000259" key="8">
    <source>
        <dbReference type="Pfam" id="PF13962"/>
    </source>
</evidence>
<comment type="caution">
    <text evidence="9">The sequence shown here is derived from an EMBL/GenBank/DDBJ whole genome shotgun (WGS) entry which is preliminary data.</text>
</comment>
<dbReference type="AlphaFoldDB" id="A0A8X8XSC2"/>
<proteinExistence type="predicted"/>
<name>A0A8X8XSC2_SALSN</name>
<keyword evidence="6 7" id="KW-0472">Membrane</keyword>
<keyword evidence="10" id="KW-1185">Reference proteome</keyword>
<organism evidence="9">
    <name type="scientific">Salvia splendens</name>
    <name type="common">Scarlet sage</name>
    <dbReference type="NCBI Taxonomy" id="180675"/>
    <lineage>
        <taxon>Eukaryota</taxon>
        <taxon>Viridiplantae</taxon>
        <taxon>Streptophyta</taxon>
        <taxon>Embryophyta</taxon>
        <taxon>Tracheophyta</taxon>
        <taxon>Spermatophyta</taxon>
        <taxon>Magnoliopsida</taxon>
        <taxon>eudicotyledons</taxon>
        <taxon>Gunneridae</taxon>
        <taxon>Pentapetalae</taxon>
        <taxon>asterids</taxon>
        <taxon>lamiids</taxon>
        <taxon>Lamiales</taxon>
        <taxon>Lamiaceae</taxon>
        <taxon>Nepetoideae</taxon>
        <taxon>Mentheae</taxon>
        <taxon>Salviinae</taxon>
        <taxon>Salvia</taxon>
        <taxon>Salvia subgen. Calosphace</taxon>
        <taxon>core Calosphace</taxon>
    </lineage>
</organism>
<evidence type="ECO:0000256" key="2">
    <source>
        <dbReference type="ARBA" id="ARBA00022692"/>
    </source>
</evidence>
<gene>
    <name evidence="9" type="ORF">SASPL_119228</name>
</gene>
<keyword evidence="3" id="KW-0677">Repeat</keyword>
<feature type="transmembrane region" description="Helical" evidence="7">
    <location>
        <begin position="124"/>
        <end position="144"/>
    </location>
</feature>
<dbReference type="GO" id="GO:0005886">
    <property type="term" value="C:plasma membrane"/>
    <property type="evidence" value="ECO:0007669"/>
    <property type="project" value="TreeGrafter"/>
</dbReference>